<gene>
    <name evidence="2" type="ORF">ASPSYDRAFT_141171</name>
</gene>
<dbReference type="EMBL" id="KV878582">
    <property type="protein sequence ID" value="OJJ65242.1"/>
    <property type="molecule type" value="Genomic_DNA"/>
</dbReference>
<protein>
    <recommendedName>
        <fullName evidence="4">Geranylgeranyl pyrophosphate synthetase</fullName>
    </recommendedName>
</protein>
<name>A0A1L9U0Q8_9EURO</name>
<feature type="region of interest" description="Disordered" evidence="1">
    <location>
        <begin position="430"/>
        <end position="471"/>
    </location>
</feature>
<dbReference type="Proteomes" id="UP000184356">
    <property type="component" value="Unassembled WGS sequence"/>
</dbReference>
<organism evidence="2 3">
    <name type="scientific">Aspergillus sydowii CBS 593.65</name>
    <dbReference type="NCBI Taxonomy" id="1036612"/>
    <lineage>
        <taxon>Eukaryota</taxon>
        <taxon>Fungi</taxon>
        <taxon>Dikarya</taxon>
        <taxon>Ascomycota</taxon>
        <taxon>Pezizomycotina</taxon>
        <taxon>Eurotiomycetes</taxon>
        <taxon>Eurotiomycetidae</taxon>
        <taxon>Eurotiales</taxon>
        <taxon>Aspergillaceae</taxon>
        <taxon>Aspergillus</taxon>
        <taxon>Aspergillus subgen. Nidulantes</taxon>
    </lineage>
</organism>
<sequence length="479" mass="53063">MAERQCRLTSRWAKSRGGWNHPGRPRGSVATKPPEPPMGSLLATITMNDLEDSSPTFLSNSDAPKITDCTVVGSYNWLNRKSPTILIPGSPPAWAPTSSLDKLPPDSGSYFRDQNAARYAVHVFQPALEAILKQDLKFDFSDIDIVACGSTLGNLRRFVSEQNKEFRFVVESVGSAVFLVRRENSPAQTIPDVFGYGHTFPEANTKWGAEVKGSESHQRILQYKFAGLSCLVRYEGDGYIPKLHPSHIGHGNSAAATPDDLIVSLKETMVSPATVSHTGQTLTIEAGGEIVPQSAIFDLKTRTSKKEYQDVLNGELPRLWLAQIPNFVIGFQKNGVFDDVRVEDVREEVRKWEKEQEINLLKMLIAFAQGQADGRFEVVYRGGSLELREVGGEVNCCIPGGMKRRWTEGDSEQTGNGGWKEKRTARWKGRVIKAEEEEKEDEDEQERGESAAWSDDSDSEKDFTACSASSCGYCGHCGY</sequence>
<reference evidence="3" key="1">
    <citation type="journal article" date="2017" name="Genome Biol.">
        <title>Comparative genomics reveals high biological diversity and specific adaptations in the industrially and medically important fungal genus Aspergillus.</title>
        <authorList>
            <person name="de Vries R.P."/>
            <person name="Riley R."/>
            <person name="Wiebenga A."/>
            <person name="Aguilar-Osorio G."/>
            <person name="Amillis S."/>
            <person name="Uchima C.A."/>
            <person name="Anderluh G."/>
            <person name="Asadollahi M."/>
            <person name="Askin M."/>
            <person name="Barry K."/>
            <person name="Battaglia E."/>
            <person name="Bayram O."/>
            <person name="Benocci T."/>
            <person name="Braus-Stromeyer S.A."/>
            <person name="Caldana C."/>
            <person name="Canovas D."/>
            <person name="Cerqueira G.C."/>
            <person name="Chen F."/>
            <person name="Chen W."/>
            <person name="Choi C."/>
            <person name="Clum A."/>
            <person name="Dos Santos R.A."/>
            <person name="Damasio A.R."/>
            <person name="Diallinas G."/>
            <person name="Emri T."/>
            <person name="Fekete E."/>
            <person name="Flipphi M."/>
            <person name="Freyberg S."/>
            <person name="Gallo A."/>
            <person name="Gournas C."/>
            <person name="Habgood R."/>
            <person name="Hainaut M."/>
            <person name="Harispe M.L."/>
            <person name="Henrissat B."/>
            <person name="Hilden K.S."/>
            <person name="Hope R."/>
            <person name="Hossain A."/>
            <person name="Karabika E."/>
            <person name="Karaffa L."/>
            <person name="Karanyi Z."/>
            <person name="Krasevec N."/>
            <person name="Kuo A."/>
            <person name="Kusch H."/>
            <person name="LaButti K."/>
            <person name="Lagendijk E.L."/>
            <person name="Lapidus A."/>
            <person name="Levasseur A."/>
            <person name="Lindquist E."/>
            <person name="Lipzen A."/>
            <person name="Logrieco A.F."/>
            <person name="MacCabe A."/>
            <person name="Maekelae M.R."/>
            <person name="Malavazi I."/>
            <person name="Melin P."/>
            <person name="Meyer V."/>
            <person name="Mielnichuk N."/>
            <person name="Miskei M."/>
            <person name="Molnar A.P."/>
            <person name="Mule G."/>
            <person name="Ngan C.Y."/>
            <person name="Orejas M."/>
            <person name="Orosz E."/>
            <person name="Ouedraogo J.P."/>
            <person name="Overkamp K.M."/>
            <person name="Park H.-S."/>
            <person name="Perrone G."/>
            <person name="Piumi F."/>
            <person name="Punt P.J."/>
            <person name="Ram A.F."/>
            <person name="Ramon A."/>
            <person name="Rauscher S."/>
            <person name="Record E."/>
            <person name="Riano-Pachon D.M."/>
            <person name="Robert V."/>
            <person name="Roehrig J."/>
            <person name="Ruller R."/>
            <person name="Salamov A."/>
            <person name="Salih N.S."/>
            <person name="Samson R.A."/>
            <person name="Sandor E."/>
            <person name="Sanguinetti M."/>
            <person name="Schuetze T."/>
            <person name="Sepcic K."/>
            <person name="Shelest E."/>
            <person name="Sherlock G."/>
            <person name="Sophianopoulou V."/>
            <person name="Squina F.M."/>
            <person name="Sun H."/>
            <person name="Susca A."/>
            <person name="Todd R.B."/>
            <person name="Tsang A."/>
            <person name="Unkles S.E."/>
            <person name="van de Wiele N."/>
            <person name="van Rossen-Uffink D."/>
            <person name="Oliveira J.V."/>
            <person name="Vesth T.C."/>
            <person name="Visser J."/>
            <person name="Yu J.-H."/>
            <person name="Zhou M."/>
            <person name="Andersen M.R."/>
            <person name="Archer D.B."/>
            <person name="Baker S.E."/>
            <person name="Benoit I."/>
            <person name="Brakhage A.A."/>
            <person name="Braus G.H."/>
            <person name="Fischer R."/>
            <person name="Frisvad J.C."/>
            <person name="Goldman G.H."/>
            <person name="Houbraken J."/>
            <person name="Oakley B."/>
            <person name="Pocsi I."/>
            <person name="Scazzocchio C."/>
            <person name="Seiboth B."/>
            <person name="vanKuyk P.A."/>
            <person name="Wortman J."/>
            <person name="Dyer P.S."/>
            <person name="Grigoriev I.V."/>
        </authorList>
    </citation>
    <scope>NUCLEOTIDE SEQUENCE [LARGE SCALE GENOMIC DNA]</scope>
    <source>
        <strain evidence="3">CBS 593.65</strain>
    </source>
</reference>
<evidence type="ECO:0000313" key="3">
    <source>
        <dbReference type="Proteomes" id="UP000184356"/>
    </source>
</evidence>
<feature type="compositionally biased region" description="Acidic residues" evidence="1">
    <location>
        <begin position="435"/>
        <end position="446"/>
    </location>
</feature>
<dbReference type="VEuPathDB" id="FungiDB:ASPSYDRAFT_141171"/>
<accession>A0A1L9U0Q8</accession>
<dbReference type="RefSeq" id="XP_040709048.1">
    <property type="nucleotide sequence ID" value="XM_040841116.1"/>
</dbReference>
<dbReference type="PANTHER" id="PTHR35179:SF2">
    <property type="entry name" value="START DOMAIN-CONTAINING PROTEIN"/>
    <property type="match status" value="1"/>
</dbReference>
<evidence type="ECO:0000313" key="2">
    <source>
        <dbReference type="EMBL" id="OJJ65242.1"/>
    </source>
</evidence>
<dbReference type="AlphaFoldDB" id="A0A1L9U0Q8"/>
<evidence type="ECO:0008006" key="4">
    <source>
        <dbReference type="Google" id="ProtNLM"/>
    </source>
</evidence>
<feature type="region of interest" description="Disordered" evidence="1">
    <location>
        <begin position="1"/>
        <end position="36"/>
    </location>
</feature>
<dbReference type="OrthoDB" id="5393654at2759"/>
<dbReference type="STRING" id="1036612.A0A1L9U0Q8"/>
<keyword evidence="3" id="KW-1185">Reference proteome</keyword>
<dbReference type="GeneID" id="63757189"/>
<evidence type="ECO:0000256" key="1">
    <source>
        <dbReference type="SAM" id="MobiDB-lite"/>
    </source>
</evidence>
<dbReference type="PANTHER" id="PTHR35179">
    <property type="entry name" value="PROTEIN CBG02620"/>
    <property type="match status" value="1"/>
</dbReference>
<proteinExistence type="predicted"/>